<sequence>MAKNLRIVELADSGLPSDLMAQPAVNQPAKKLRELLYKSQYKSENQGIYVAKYASYHKDSDTYDAEQPYDQYLDQAIDAYLKQFDSIRTDAKAHFHREMSVGYFIERFIAQLHRKFENHQDADSLVMVDGYEKELTELK</sequence>
<organism evidence="1 2">
    <name type="scientific">Nicoliella lavandulae</name>
    <dbReference type="NCBI Taxonomy" id="3082954"/>
    <lineage>
        <taxon>Bacteria</taxon>
        <taxon>Bacillati</taxon>
        <taxon>Bacillota</taxon>
        <taxon>Bacilli</taxon>
        <taxon>Lactobacillales</taxon>
        <taxon>Lactobacillaceae</taxon>
        <taxon>Nicoliella</taxon>
    </lineage>
</organism>
<evidence type="ECO:0000313" key="1">
    <source>
        <dbReference type="EMBL" id="MEJ6399834.1"/>
    </source>
</evidence>
<proteinExistence type="predicted"/>
<dbReference type="Proteomes" id="UP001370590">
    <property type="component" value="Unassembled WGS sequence"/>
</dbReference>
<evidence type="ECO:0000313" key="2">
    <source>
        <dbReference type="Proteomes" id="UP001370590"/>
    </source>
</evidence>
<dbReference type="EMBL" id="JAWMWH010000001">
    <property type="protein sequence ID" value="MEJ6399834.1"/>
    <property type="molecule type" value="Genomic_DNA"/>
</dbReference>
<keyword evidence="2" id="KW-1185">Reference proteome</keyword>
<comment type="caution">
    <text evidence="1">The sequence shown here is derived from an EMBL/GenBank/DDBJ whole genome shotgun (WGS) entry which is preliminary data.</text>
</comment>
<protein>
    <submittedName>
        <fullName evidence="1">Uncharacterized protein</fullName>
    </submittedName>
</protein>
<name>A0ABU8SJ93_9LACO</name>
<gene>
    <name evidence="1" type="ORF">R4146_01345</name>
</gene>
<dbReference type="RefSeq" id="WP_339959672.1">
    <property type="nucleotide sequence ID" value="NZ_JAWMWH010000001.1"/>
</dbReference>
<accession>A0ABU8SJ93</accession>
<reference evidence="1 2" key="1">
    <citation type="submission" date="2023-10" db="EMBL/GenBank/DDBJ databases">
        <title>Nicoliella lavandulae sp. nov. isolated from Lavandula angustifolia flowers.</title>
        <authorList>
            <person name="Alcantara C."/>
            <person name="Zuniga M."/>
            <person name="Landete J.M."/>
            <person name="Monedero V."/>
        </authorList>
    </citation>
    <scope>NUCLEOTIDE SEQUENCE [LARGE SCALE GENOMIC DNA]</scope>
    <source>
        <strain evidence="1 2">Es01</strain>
    </source>
</reference>